<dbReference type="STRING" id="454130.A0A0U5GRF1"/>
<dbReference type="EMBL" id="CDMC01000006">
    <property type="protein sequence ID" value="CEN61498.1"/>
    <property type="molecule type" value="Genomic_DNA"/>
</dbReference>
<evidence type="ECO:0000256" key="1">
    <source>
        <dbReference type="ARBA" id="ARBA00004225"/>
    </source>
</evidence>
<comment type="subcellular location">
    <subcellularLocation>
        <location evidence="1">Mitochondrion membrane</location>
        <topology evidence="1">Multi-pass membrane protein</topology>
    </subcellularLocation>
</comment>
<keyword evidence="3" id="KW-0813">Transport</keyword>
<evidence type="ECO:0000256" key="3">
    <source>
        <dbReference type="ARBA" id="ARBA00022448"/>
    </source>
</evidence>
<accession>A0A0U5GRF1</accession>
<evidence type="ECO:0000256" key="4">
    <source>
        <dbReference type="ARBA" id="ARBA00022692"/>
    </source>
</evidence>
<evidence type="ECO:0000256" key="2">
    <source>
        <dbReference type="ARBA" id="ARBA00006375"/>
    </source>
</evidence>
<keyword evidence="8" id="KW-0496">Mitochondrion</keyword>
<dbReference type="InterPro" id="IPR018108">
    <property type="entry name" value="MCP_transmembrane"/>
</dbReference>
<name>A0A0U5GRF1_ASPCI</name>
<dbReference type="AlphaFoldDB" id="A0A0U5GRF1"/>
<evidence type="ECO:0000256" key="5">
    <source>
        <dbReference type="ARBA" id="ARBA00022737"/>
    </source>
</evidence>
<organism evidence="10 11">
    <name type="scientific">Aspergillus calidoustus</name>
    <dbReference type="NCBI Taxonomy" id="454130"/>
    <lineage>
        <taxon>Eukaryota</taxon>
        <taxon>Fungi</taxon>
        <taxon>Dikarya</taxon>
        <taxon>Ascomycota</taxon>
        <taxon>Pezizomycotina</taxon>
        <taxon>Eurotiomycetes</taxon>
        <taxon>Eurotiomycetidae</taxon>
        <taxon>Eurotiales</taxon>
        <taxon>Aspergillaceae</taxon>
        <taxon>Aspergillus</taxon>
        <taxon>Aspergillus subgen. Nidulantes</taxon>
    </lineage>
</organism>
<protein>
    <submittedName>
        <fullName evidence="10">Putative Mitochondrial carrier protein</fullName>
    </submittedName>
</protein>
<dbReference type="PANTHER" id="PTHR45624:SF26">
    <property type="entry name" value="CARRIER PROTEIN, PUTATIVE (AFU_ORTHOLOGUE AFUA_1G07710)-RELATED"/>
    <property type="match status" value="1"/>
</dbReference>
<dbReference type="InterPro" id="IPR050567">
    <property type="entry name" value="Mitochondrial_Carrier"/>
</dbReference>
<keyword evidence="7" id="KW-1133">Transmembrane helix</keyword>
<evidence type="ECO:0000256" key="9">
    <source>
        <dbReference type="ARBA" id="ARBA00023136"/>
    </source>
</evidence>
<comment type="similarity">
    <text evidence="2">Belongs to the mitochondrial carrier (TC 2.A.29) family.</text>
</comment>
<dbReference type="GO" id="GO:0022857">
    <property type="term" value="F:transmembrane transporter activity"/>
    <property type="evidence" value="ECO:0007669"/>
    <property type="project" value="TreeGrafter"/>
</dbReference>
<dbReference type="InterPro" id="IPR023395">
    <property type="entry name" value="MCP_dom_sf"/>
</dbReference>
<dbReference type="Pfam" id="PF00153">
    <property type="entry name" value="Mito_carr"/>
    <property type="match status" value="1"/>
</dbReference>
<keyword evidence="6" id="KW-0999">Mitochondrion inner membrane</keyword>
<dbReference type="PANTHER" id="PTHR45624">
    <property type="entry name" value="MITOCHONDRIAL BASIC AMINO ACIDS TRANSPORTER-RELATED"/>
    <property type="match status" value="1"/>
</dbReference>
<dbReference type="Gene3D" id="1.50.40.10">
    <property type="entry name" value="Mitochondrial carrier domain"/>
    <property type="match status" value="1"/>
</dbReference>
<evidence type="ECO:0000256" key="6">
    <source>
        <dbReference type="ARBA" id="ARBA00022792"/>
    </source>
</evidence>
<dbReference type="GO" id="GO:0031966">
    <property type="term" value="C:mitochondrial membrane"/>
    <property type="evidence" value="ECO:0007669"/>
    <property type="project" value="UniProtKB-SubCell"/>
</dbReference>
<dbReference type="SUPFAM" id="SSF103506">
    <property type="entry name" value="Mitochondrial carrier"/>
    <property type="match status" value="1"/>
</dbReference>
<dbReference type="OrthoDB" id="3364892at2759"/>
<dbReference type="Proteomes" id="UP000054771">
    <property type="component" value="Unassembled WGS sequence"/>
</dbReference>
<gene>
    <name evidence="10" type="ORF">ASPCAL08152</name>
</gene>
<keyword evidence="11" id="KW-1185">Reference proteome</keyword>
<reference evidence="11" key="1">
    <citation type="journal article" date="2016" name="Genome Announc.">
        <title>Draft genome sequences of fungus Aspergillus calidoustus.</title>
        <authorList>
            <person name="Horn F."/>
            <person name="Linde J."/>
            <person name="Mattern D.J."/>
            <person name="Walther G."/>
            <person name="Guthke R."/>
            <person name="Scherlach K."/>
            <person name="Martin K."/>
            <person name="Brakhage A.A."/>
            <person name="Petzke L."/>
            <person name="Valiante V."/>
        </authorList>
    </citation>
    <scope>NUCLEOTIDE SEQUENCE [LARGE SCALE GENOMIC DNA]</scope>
    <source>
        <strain evidence="11">SF006504</strain>
    </source>
</reference>
<proteinExistence type="inferred from homology"/>
<evidence type="ECO:0000256" key="7">
    <source>
        <dbReference type="ARBA" id="ARBA00022989"/>
    </source>
</evidence>
<dbReference type="OMA" id="SWRMTTP"/>
<sequence>MWQYGRQKLRQIGLRGIFAGWSLSFTRDAFGSAVFFSFFEYVKSQAYYSFLTGYYGSLQRQGIDSLSDRGLPLIEPHYALEPCFLMAAGVAASVAQQTIQHPLNTIQNIHVARLEYLDHQATLRPSRKQMLRIYYLAYQETYKRCKRKAARAGGWSRWLYRGFLGNALRQVPSTSAGLVIFELVRRKHADTADAMYLRKDGHDILLR</sequence>
<evidence type="ECO:0000313" key="10">
    <source>
        <dbReference type="EMBL" id="CEN61498.1"/>
    </source>
</evidence>
<keyword evidence="9" id="KW-0472">Membrane</keyword>
<evidence type="ECO:0000313" key="11">
    <source>
        <dbReference type="Proteomes" id="UP000054771"/>
    </source>
</evidence>
<keyword evidence="5" id="KW-0677">Repeat</keyword>
<evidence type="ECO:0000256" key="8">
    <source>
        <dbReference type="ARBA" id="ARBA00023128"/>
    </source>
</evidence>
<keyword evidence="4" id="KW-0812">Transmembrane</keyword>